<dbReference type="AlphaFoldDB" id="A0AAN7A955"/>
<sequence>MKTLQSQLHRYRASLHKQTGKYTSDGKNEGLSASQLCGRWGSHIVLSFPLSDSLGLRLAISLTPRNIFRKPSLLLFVKEVLADQIVSVSTKVEPCTETSQRTQVSRQKSLNTFVFHSIAMQTREAARRAAQTAAVSEGAASQALQTVAESQVDTEAIAVDAWASHDGLVSSAQPEQEGLSTSPEPSASPDTIICPIVPGSKRKLGETSTEPLDTKVPAKHTRRAKKTAQLVKGEWVLPHGMGLATQSPAAIQNPAVTPRKAAPSKVAPKKAVPKTVTRQARISFRVSKASAQTKSDSEVDKSGQLEAIVRREEAIEAIPSITEEAVTAVEDTEKVAEELHITDQEEVSIGRVTRSRTAASTQSVIKYEQEVPDQALVITKKEDAIGAKTSTVVATRKLLIFKGVTLNGNLVSKSLEKILVDASQILDPDYRINVKRGTDNPYGLTPGYSPYPYRRVPTPEACEEVHRILTRMHGEVKQPDRIPAASLEVAGCGEVPCVLDALLRTLISGNTLMAMADAAIKKLGKDVGLRTEGTGAGSINWEKVRVSSHQALVNSIKMSGNGPKKAQHIKLILDKVYEENLEDMKQVGTPEKNEDGTIYDLLSLDYMHAMTKDQAMDKFMSFPGIGIKTAACVSLFCLRMPCFAVDTHVHKFCRWLGWTPVKADPDNVFRHGDFMVPDHLKYGLHQLFIRHGQTCFKCRKMTKPGSKDWNEAPDCPLEHLLDRSKDETKPPGLKKPRKAAKKVEDDENAGEDAVVVKGEELENSSADDEDEEQQGKERKDKNEDDDENEEDDEDGKSNEDDENNEEDDDDDDDANEKEENGDEDGNDNEKDDEASEVEMED</sequence>
<dbReference type="InterPro" id="IPR003265">
    <property type="entry name" value="HhH-GPD_domain"/>
</dbReference>
<name>A0AAN7A955_9PEZI</name>
<evidence type="ECO:0000313" key="3">
    <source>
        <dbReference type="EMBL" id="KAK4177037.1"/>
    </source>
</evidence>
<dbReference type="InterPro" id="IPR023170">
    <property type="entry name" value="HhH_base_excis_C"/>
</dbReference>
<comment type="caution">
    <text evidence="3">The sequence shown here is derived from an EMBL/GenBank/DDBJ whole genome shotgun (WGS) entry which is preliminary data.</text>
</comment>
<dbReference type="Proteomes" id="UP001302321">
    <property type="component" value="Unassembled WGS sequence"/>
</dbReference>
<dbReference type="Gene3D" id="1.10.1670.10">
    <property type="entry name" value="Helix-hairpin-Helix base-excision DNA repair enzymes (C-terminal)"/>
    <property type="match status" value="1"/>
</dbReference>
<dbReference type="EMBL" id="MU866177">
    <property type="protein sequence ID" value="KAK4177037.1"/>
    <property type="molecule type" value="Genomic_DNA"/>
</dbReference>
<feature type="compositionally biased region" description="Basic and acidic residues" evidence="1">
    <location>
        <begin position="773"/>
        <end position="782"/>
    </location>
</feature>
<dbReference type="Gene3D" id="1.10.340.30">
    <property type="entry name" value="Hypothetical protein, domain 2"/>
    <property type="match status" value="1"/>
</dbReference>
<dbReference type="PANTHER" id="PTHR47203">
    <property type="match status" value="1"/>
</dbReference>
<dbReference type="SMART" id="SM00478">
    <property type="entry name" value="ENDO3c"/>
    <property type="match status" value="1"/>
</dbReference>
<feature type="compositionally biased region" description="Acidic residues" evidence="1">
    <location>
        <begin position="783"/>
        <end position="841"/>
    </location>
</feature>
<dbReference type="GO" id="GO:0006285">
    <property type="term" value="P:base-excision repair, AP site formation"/>
    <property type="evidence" value="ECO:0007669"/>
    <property type="project" value="UniProtKB-ARBA"/>
</dbReference>
<dbReference type="GO" id="GO:0000702">
    <property type="term" value="F:oxidized base lesion DNA N-glycosylase activity"/>
    <property type="evidence" value="ECO:0007669"/>
    <property type="project" value="UniProtKB-ARBA"/>
</dbReference>
<feature type="compositionally biased region" description="Acidic residues" evidence="1">
    <location>
        <begin position="761"/>
        <end position="772"/>
    </location>
</feature>
<evidence type="ECO:0000259" key="2">
    <source>
        <dbReference type="SMART" id="SM00478"/>
    </source>
</evidence>
<reference evidence="3" key="2">
    <citation type="submission" date="2023-05" db="EMBL/GenBank/DDBJ databases">
        <authorList>
            <consortium name="Lawrence Berkeley National Laboratory"/>
            <person name="Steindorff A."/>
            <person name="Hensen N."/>
            <person name="Bonometti L."/>
            <person name="Westerberg I."/>
            <person name="Brannstrom I.O."/>
            <person name="Guillou S."/>
            <person name="Cros-Aarteil S."/>
            <person name="Calhoun S."/>
            <person name="Haridas S."/>
            <person name="Kuo A."/>
            <person name="Mondo S."/>
            <person name="Pangilinan J."/>
            <person name="Riley R."/>
            <person name="Labutti K."/>
            <person name="Andreopoulos B."/>
            <person name="Lipzen A."/>
            <person name="Chen C."/>
            <person name="Yanf M."/>
            <person name="Daum C."/>
            <person name="Ng V."/>
            <person name="Clum A."/>
            <person name="Ohm R."/>
            <person name="Martin F."/>
            <person name="Silar P."/>
            <person name="Natvig D."/>
            <person name="Lalanne C."/>
            <person name="Gautier V."/>
            <person name="Ament-Velasquez S.L."/>
            <person name="Kruys A."/>
            <person name="Hutchinson M.I."/>
            <person name="Powell A.J."/>
            <person name="Barry K."/>
            <person name="Miller A.N."/>
            <person name="Grigoriev I.V."/>
            <person name="Debuchy R."/>
            <person name="Gladieux P."/>
            <person name="Thoren M.H."/>
            <person name="Johannesson H."/>
        </authorList>
    </citation>
    <scope>NUCLEOTIDE SEQUENCE</scope>
    <source>
        <strain evidence="3">CBS 892.96</strain>
    </source>
</reference>
<keyword evidence="4" id="KW-1185">Reference proteome</keyword>
<feature type="region of interest" description="Disordered" evidence="1">
    <location>
        <begin position="720"/>
        <end position="841"/>
    </location>
</feature>
<accession>A0AAN7A955</accession>
<proteinExistence type="predicted"/>
<feature type="domain" description="HhH-GPD" evidence="2">
    <location>
        <begin position="507"/>
        <end position="694"/>
    </location>
</feature>
<dbReference type="PANTHER" id="PTHR47203:SF1">
    <property type="entry name" value="HYPOTHETICAL BASE EXCISION DNA REPAIR PROTEIN (EUROFUNG)"/>
    <property type="match status" value="1"/>
</dbReference>
<feature type="region of interest" description="Disordered" evidence="1">
    <location>
        <begin position="170"/>
        <end position="227"/>
    </location>
</feature>
<reference evidence="3" key="1">
    <citation type="journal article" date="2023" name="Mol. Phylogenet. Evol.">
        <title>Genome-scale phylogeny and comparative genomics of the fungal order Sordariales.</title>
        <authorList>
            <person name="Hensen N."/>
            <person name="Bonometti L."/>
            <person name="Westerberg I."/>
            <person name="Brannstrom I.O."/>
            <person name="Guillou S."/>
            <person name="Cros-Aarteil S."/>
            <person name="Calhoun S."/>
            <person name="Haridas S."/>
            <person name="Kuo A."/>
            <person name="Mondo S."/>
            <person name="Pangilinan J."/>
            <person name="Riley R."/>
            <person name="LaButti K."/>
            <person name="Andreopoulos B."/>
            <person name="Lipzen A."/>
            <person name="Chen C."/>
            <person name="Yan M."/>
            <person name="Daum C."/>
            <person name="Ng V."/>
            <person name="Clum A."/>
            <person name="Steindorff A."/>
            <person name="Ohm R.A."/>
            <person name="Martin F."/>
            <person name="Silar P."/>
            <person name="Natvig D.O."/>
            <person name="Lalanne C."/>
            <person name="Gautier V."/>
            <person name="Ament-Velasquez S.L."/>
            <person name="Kruys A."/>
            <person name="Hutchinson M.I."/>
            <person name="Powell A.J."/>
            <person name="Barry K."/>
            <person name="Miller A.N."/>
            <person name="Grigoriev I.V."/>
            <person name="Debuchy R."/>
            <person name="Gladieux P."/>
            <person name="Hiltunen Thoren M."/>
            <person name="Johannesson H."/>
        </authorList>
    </citation>
    <scope>NUCLEOTIDE SEQUENCE</scope>
    <source>
        <strain evidence="3">CBS 892.96</strain>
    </source>
</reference>
<gene>
    <name evidence="3" type="ORF">QBC36DRAFT_300614</name>
</gene>
<evidence type="ECO:0000313" key="4">
    <source>
        <dbReference type="Proteomes" id="UP001302321"/>
    </source>
</evidence>
<feature type="compositionally biased region" description="Polar residues" evidence="1">
    <location>
        <begin position="170"/>
        <end position="189"/>
    </location>
</feature>
<protein>
    <recommendedName>
        <fullName evidence="2">HhH-GPD domain-containing protein</fullName>
    </recommendedName>
</protein>
<organism evidence="3 4">
    <name type="scientific">Triangularia setosa</name>
    <dbReference type="NCBI Taxonomy" id="2587417"/>
    <lineage>
        <taxon>Eukaryota</taxon>
        <taxon>Fungi</taxon>
        <taxon>Dikarya</taxon>
        <taxon>Ascomycota</taxon>
        <taxon>Pezizomycotina</taxon>
        <taxon>Sordariomycetes</taxon>
        <taxon>Sordariomycetidae</taxon>
        <taxon>Sordariales</taxon>
        <taxon>Podosporaceae</taxon>
        <taxon>Triangularia</taxon>
    </lineage>
</organism>
<feature type="compositionally biased region" description="Basic residues" evidence="1">
    <location>
        <begin position="217"/>
        <end position="226"/>
    </location>
</feature>
<feature type="compositionally biased region" description="Basic and acidic residues" evidence="1">
    <location>
        <begin position="720"/>
        <end position="729"/>
    </location>
</feature>
<dbReference type="SUPFAM" id="SSF48150">
    <property type="entry name" value="DNA-glycosylase"/>
    <property type="match status" value="1"/>
</dbReference>
<dbReference type="CDD" id="cd00056">
    <property type="entry name" value="ENDO3c"/>
    <property type="match status" value="1"/>
</dbReference>
<evidence type="ECO:0000256" key="1">
    <source>
        <dbReference type="SAM" id="MobiDB-lite"/>
    </source>
</evidence>
<dbReference type="InterPro" id="IPR011257">
    <property type="entry name" value="DNA_glycosylase"/>
</dbReference>